<comment type="caution">
    <text evidence="2">The sequence shown here is derived from an EMBL/GenBank/DDBJ whole genome shotgun (WGS) entry which is preliminary data.</text>
</comment>
<evidence type="ECO:0000313" key="2">
    <source>
        <dbReference type="EMBL" id="MBA2883271.1"/>
    </source>
</evidence>
<feature type="domain" description="SsuA/THI5-like" evidence="1">
    <location>
        <begin position="66"/>
        <end position="153"/>
    </location>
</feature>
<dbReference type="EMBL" id="JACDUS010000025">
    <property type="protein sequence ID" value="MBA2883271.1"/>
    <property type="molecule type" value="Genomic_DNA"/>
</dbReference>
<dbReference type="PANTHER" id="PTHR30024">
    <property type="entry name" value="ALIPHATIC SULFONATES-BINDING PROTEIN-RELATED"/>
    <property type="match status" value="1"/>
</dbReference>
<dbReference type="PANTHER" id="PTHR30024:SF46">
    <property type="entry name" value="ABC TRANSPORTER, SUBSTRATE-BINDING LIPOPROTEIN"/>
    <property type="match status" value="1"/>
</dbReference>
<protein>
    <submittedName>
        <fullName evidence="2">NitT/TauT family transport system substrate-binding protein</fullName>
    </submittedName>
</protein>
<evidence type="ECO:0000259" key="1">
    <source>
        <dbReference type="Pfam" id="PF09084"/>
    </source>
</evidence>
<dbReference type="Proteomes" id="UP000525298">
    <property type="component" value="Unassembled WGS sequence"/>
</dbReference>
<gene>
    <name evidence="2" type="ORF">HNR65_003638</name>
</gene>
<name>A0A7W0CCK9_9BACT</name>
<accession>A0A7W0CCK9</accession>
<evidence type="ECO:0000313" key="3">
    <source>
        <dbReference type="Proteomes" id="UP000525298"/>
    </source>
</evidence>
<organism evidence="2 3">
    <name type="scientific">Desulfosalsimonas propionicica</name>
    <dbReference type="NCBI Taxonomy" id="332175"/>
    <lineage>
        <taxon>Bacteria</taxon>
        <taxon>Pseudomonadati</taxon>
        <taxon>Thermodesulfobacteriota</taxon>
        <taxon>Desulfobacteria</taxon>
        <taxon>Desulfobacterales</taxon>
        <taxon>Desulfosalsimonadaceae</taxon>
        <taxon>Desulfosalsimonas</taxon>
    </lineage>
</organism>
<dbReference type="InterPro" id="IPR015168">
    <property type="entry name" value="SsuA/THI5"/>
</dbReference>
<proteinExistence type="predicted"/>
<sequence length="330" mass="36451">MKKILLIYIVFMSCTGGGICQAEKMKQLVLTGPPVAETYPLYCMQEFEQLNNIADEIKFVPWDSTDQLRAMIVAGQVDYAILTTASAAKFYNKGVPIRIVDVLYPSSLGVVSADPDIESIRDLKGTEVVLPFRPGDMPEVIFSVLMSGQGLVQGSDIRLRYVGSPMMAVQLMLLGRAKNAFLSEPAISMAVYRSRLIEGKSPAPLLRKSIDIQHEWSEVYPEHPFIPLVAIAAVGNKAAMPEVVRPFRKAYRANASWCLKHPVETAKQFSVLFPGLCEKAVSENIKATCYRIEPAAEARGEINFFLNIVKAKNPACIGGKIPDENVIWKP</sequence>
<dbReference type="RefSeq" id="WP_181552872.1">
    <property type="nucleotide sequence ID" value="NZ_JACDUS010000025.1"/>
</dbReference>
<dbReference type="Pfam" id="PF09084">
    <property type="entry name" value="NMT1"/>
    <property type="match status" value="1"/>
</dbReference>
<dbReference type="SUPFAM" id="SSF53850">
    <property type="entry name" value="Periplasmic binding protein-like II"/>
    <property type="match status" value="1"/>
</dbReference>
<dbReference type="InterPro" id="IPR027024">
    <property type="entry name" value="UCP027386_ABC_sbc_TM0202"/>
</dbReference>
<keyword evidence="3" id="KW-1185">Reference proteome</keyword>
<dbReference type="AlphaFoldDB" id="A0A7W0CCK9"/>
<dbReference type="Gene3D" id="3.40.190.10">
    <property type="entry name" value="Periplasmic binding protein-like II"/>
    <property type="match status" value="2"/>
</dbReference>
<reference evidence="2 3" key="1">
    <citation type="submission" date="2020-07" db="EMBL/GenBank/DDBJ databases">
        <title>Genomic Encyclopedia of Type Strains, Phase IV (KMG-IV): sequencing the most valuable type-strain genomes for metagenomic binning, comparative biology and taxonomic classification.</title>
        <authorList>
            <person name="Goeker M."/>
        </authorList>
    </citation>
    <scope>NUCLEOTIDE SEQUENCE [LARGE SCALE GENOMIC DNA]</scope>
    <source>
        <strain evidence="2 3">DSM 17721</strain>
    </source>
</reference>
<dbReference type="PIRSF" id="PIRSF027386">
    <property type="entry name" value="UCP027386_ABC_sbc_TM0202"/>
    <property type="match status" value="1"/>
</dbReference>